<dbReference type="Gene3D" id="3.90.190.10">
    <property type="entry name" value="Protein tyrosine phosphatase superfamily"/>
    <property type="match status" value="1"/>
</dbReference>
<dbReference type="OrthoDB" id="165342at2759"/>
<evidence type="ECO:0000259" key="3">
    <source>
        <dbReference type="PROSITE" id="PS50056"/>
    </source>
</evidence>
<dbReference type="InterPro" id="IPR000387">
    <property type="entry name" value="Tyr_Pase_dom"/>
</dbReference>
<dbReference type="EMBL" id="MKKU01000017">
    <property type="protein sequence ID" value="RNF27065.1"/>
    <property type="molecule type" value="Genomic_DNA"/>
</dbReference>
<dbReference type="PROSITE" id="PS50056">
    <property type="entry name" value="TYR_PHOSPHATASE_2"/>
    <property type="match status" value="1"/>
</dbReference>
<evidence type="ECO:0000313" key="5">
    <source>
        <dbReference type="Proteomes" id="UP000284403"/>
    </source>
</evidence>
<dbReference type="AlphaFoldDB" id="A0A3R7LEX3"/>
<gene>
    <name evidence="4" type="ORF">Tco025E_00723</name>
</gene>
<sequence length="1015" mass="110865">MGNTVCTDAVPFSLEDILHSSQPSPRRCVAQFLPVGVIDKFTRYQHNFKAFVFRQGTTGAAVRRLDPSQLHAQPFDLAQAKIKLEETAAYVLVHVQCRPVATIGSASPDAPTPRGGGRLHREFDGDLRGNEEAPAWSRILAEVFTPRGLATALASNIDKPSLFLSPSVAVANADVSPTAERHPTAAALRLGELDFRFSVHILTGKKAHQLVASVALLHALRIEQSLMENDEAVRGLFFNCRPSHWTSDAKPVFPACVPVGELVSYRSFSRRNPPIIEESHRNAILRILHNIRWKPSFPAILATPPTARGSLSRGSTPRGMLAPVTTTSVYQQAFMQSLAGAAPSASQASSALEVPRLRFAPESARQSAADLPLGAPRRQSSTLASSWTQREGASAASNATSARTPQAPATPPLLPFISSLRLSEALNGRGTAEADPENDEIRMTEERVKKLKAATPEATEILPWLFVGGEEAAGDRVQLLSKGITSIVNTVAFSVGNAHTDVFHYLGLYLSDAPDEPIFSLFPIVIRFVEESRVKGGKTFIHCHQGVSRSCSFVIAYIMWNQGLCYDRAFEFVRARRNVCSPNTGFYVNLLLWENQLATPVFNKAYAYVPYTEYMFPFSFRLALAFRAHENAHSDDDSQVVNSFVRVVHHTDKSYAVDPRLSYGILFGGRDSQSGAPATLIYSYFFAGSDCDAIVRQEAKEDWEAFIRYNFYHGQRRRSTNNKGEVVAYAPIPALGQPTRCLAGIQDLEDVVNEHMFSRRRRASDGARGPKPVLAQLECWDKLLAHEDMIVRLSNFLAEEQRVKLASLSRKRMREEERRGLAKVSPPGSTPRISSYRSAGARGNTVPNPAAPAPALVAAAAAVDSASSVSPLSTAPLAKSTTTKSAAAGAKVAVPHIKTSSAPPTAGSKPLGGEVEIYAYPFTGSPLTNILDIADMEPDGCYVVLVPAAASGRHRVFLWFGCNSSVTEPEAWQAYWRSLKVDKDVRLWNETVLESPLEEVARDGEEPDELILALE</sequence>
<dbReference type="InterPro" id="IPR000340">
    <property type="entry name" value="Dual-sp_phosphatase_cat-dom"/>
</dbReference>
<dbReference type="SMART" id="SM00404">
    <property type="entry name" value="PTPc_motif"/>
    <property type="match status" value="1"/>
</dbReference>
<dbReference type="InterPro" id="IPR003595">
    <property type="entry name" value="Tyr_Pase_cat"/>
</dbReference>
<protein>
    <submittedName>
        <fullName evidence="4">Putative dual specificity protein phosphatase</fullName>
        <ecNumber evidence="4">3.1.3.-</ecNumber>
    </submittedName>
</protein>
<feature type="region of interest" description="Disordered" evidence="1">
    <location>
        <begin position="363"/>
        <end position="413"/>
    </location>
</feature>
<dbReference type="CDD" id="cd14498">
    <property type="entry name" value="DSP"/>
    <property type="match status" value="1"/>
</dbReference>
<name>A0A3R7LEX3_9TRYP</name>
<accession>A0A3R7LEX3</accession>
<dbReference type="GO" id="GO:0016787">
    <property type="term" value="F:hydrolase activity"/>
    <property type="evidence" value="ECO:0007669"/>
    <property type="project" value="UniProtKB-KW"/>
</dbReference>
<evidence type="ECO:0000313" key="4">
    <source>
        <dbReference type="EMBL" id="RNF27065.1"/>
    </source>
</evidence>
<dbReference type="InterPro" id="IPR029021">
    <property type="entry name" value="Prot-tyrosine_phosphatase-like"/>
</dbReference>
<dbReference type="InterPro" id="IPR020422">
    <property type="entry name" value="TYR_PHOSPHATASE_DUAL_dom"/>
</dbReference>
<dbReference type="RefSeq" id="XP_029232271.1">
    <property type="nucleotide sequence ID" value="XM_029367663.1"/>
</dbReference>
<keyword evidence="5" id="KW-1185">Reference proteome</keyword>
<dbReference type="FunFam" id="3.90.190.10:FF:000130">
    <property type="entry name" value="Dual specificity protein phosphatase, putative"/>
    <property type="match status" value="1"/>
</dbReference>
<evidence type="ECO:0000259" key="2">
    <source>
        <dbReference type="PROSITE" id="PS50054"/>
    </source>
</evidence>
<dbReference type="PROSITE" id="PS50054">
    <property type="entry name" value="TYR_PHOSPHATASE_DUAL"/>
    <property type="match status" value="1"/>
</dbReference>
<dbReference type="EC" id="3.1.3.-" evidence="4"/>
<dbReference type="PANTHER" id="PTHR46381">
    <property type="entry name" value="MKPA PROTEIN"/>
    <property type="match status" value="1"/>
</dbReference>
<dbReference type="GeneID" id="40314334"/>
<feature type="compositionally biased region" description="Low complexity" evidence="1">
    <location>
        <begin position="393"/>
        <end position="407"/>
    </location>
</feature>
<dbReference type="Proteomes" id="UP000284403">
    <property type="component" value="Unassembled WGS sequence"/>
</dbReference>
<dbReference type="SUPFAM" id="SSF52799">
    <property type="entry name" value="(Phosphotyrosine protein) phosphatases II"/>
    <property type="match status" value="1"/>
</dbReference>
<feature type="domain" description="Tyrosine-protein phosphatase" evidence="2">
    <location>
        <begin position="457"/>
        <end position="599"/>
    </location>
</feature>
<feature type="region of interest" description="Disordered" evidence="1">
    <location>
        <begin position="816"/>
        <end position="844"/>
    </location>
</feature>
<feature type="domain" description="Tyrosine specific protein phosphatases" evidence="3">
    <location>
        <begin position="520"/>
        <end position="577"/>
    </location>
</feature>
<dbReference type="PANTHER" id="PTHR46381:SF2">
    <property type="entry name" value="MAP KINASE PHOSPHATASE"/>
    <property type="match status" value="1"/>
</dbReference>
<dbReference type="Pfam" id="PF00782">
    <property type="entry name" value="DSPc"/>
    <property type="match status" value="1"/>
</dbReference>
<evidence type="ECO:0000256" key="1">
    <source>
        <dbReference type="SAM" id="MobiDB-lite"/>
    </source>
</evidence>
<comment type="caution">
    <text evidence="4">The sequence shown here is derived from an EMBL/GenBank/DDBJ whole genome shotgun (WGS) entry which is preliminary data.</text>
</comment>
<proteinExistence type="predicted"/>
<keyword evidence="4" id="KW-0378">Hydrolase</keyword>
<reference evidence="4 5" key="1">
    <citation type="journal article" date="2018" name="BMC Genomics">
        <title>Genomic comparison of Trypanosoma conorhini and Trypanosoma rangeli to Trypanosoma cruzi strains of high and low virulence.</title>
        <authorList>
            <person name="Bradwell K.R."/>
            <person name="Koparde V.N."/>
            <person name="Matveyev A.V."/>
            <person name="Serrano M.G."/>
            <person name="Alves J.M."/>
            <person name="Parikh H."/>
            <person name="Huang B."/>
            <person name="Lee V."/>
            <person name="Espinosa-Alvarez O."/>
            <person name="Ortiz P.A."/>
            <person name="Costa-Martins A.G."/>
            <person name="Teixeira M.M."/>
            <person name="Buck G.A."/>
        </authorList>
    </citation>
    <scope>NUCLEOTIDE SEQUENCE [LARGE SCALE GENOMIC DNA]</scope>
    <source>
        <strain evidence="4 5">025E</strain>
    </source>
</reference>
<dbReference type="SMART" id="SM00195">
    <property type="entry name" value="DSPc"/>
    <property type="match status" value="1"/>
</dbReference>
<feature type="compositionally biased region" description="Polar residues" evidence="1">
    <location>
        <begin position="378"/>
        <end position="391"/>
    </location>
</feature>
<organism evidence="4 5">
    <name type="scientific">Trypanosoma conorhini</name>
    <dbReference type="NCBI Taxonomy" id="83891"/>
    <lineage>
        <taxon>Eukaryota</taxon>
        <taxon>Discoba</taxon>
        <taxon>Euglenozoa</taxon>
        <taxon>Kinetoplastea</taxon>
        <taxon>Metakinetoplastina</taxon>
        <taxon>Trypanosomatida</taxon>
        <taxon>Trypanosomatidae</taxon>
        <taxon>Trypanosoma</taxon>
    </lineage>
</organism>